<name>A0A0C3GL31_PILCF</name>
<accession>A0A0C3GL31</accession>
<reference evidence="2 3" key="1">
    <citation type="submission" date="2014-04" db="EMBL/GenBank/DDBJ databases">
        <authorList>
            <consortium name="DOE Joint Genome Institute"/>
            <person name="Kuo A."/>
            <person name="Tarkka M."/>
            <person name="Buscot F."/>
            <person name="Kohler A."/>
            <person name="Nagy L.G."/>
            <person name="Floudas D."/>
            <person name="Copeland A."/>
            <person name="Barry K.W."/>
            <person name="Cichocki N."/>
            <person name="Veneault-Fourrey C."/>
            <person name="LaButti K."/>
            <person name="Lindquist E.A."/>
            <person name="Lipzen A."/>
            <person name="Lundell T."/>
            <person name="Morin E."/>
            <person name="Murat C."/>
            <person name="Sun H."/>
            <person name="Tunlid A."/>
            <person name="Henrissat B."/>
            <person name="Grigoriev I.V."/>
            <person name="Hibbett D.S."/>
            <person name="Martin F."/>
            <person name="Nordberg H.P."/>
            <person name="Cantor M.N."/>
            <person name="Hua S.X."/>
        </authorList>
    </citation>
    <scope>NUCLEOTIDE SEQUENCE [LARGE SCALE GENOMIC DNA]</scope>
    <source>
        <strain evidence="2 3">F 1598</strain>
    </source>
</reference>
<organism evidence="2 3">
    <name type="scientific">Piloderma croceum (strain F 1598)</name>
    <dbReference type="NCBI Taxonomy" id="765440"/>
    <lineage>
        <taxon>Eukaryota</taxon>
        <taxon>Fungi</taxon>
        <taxon>Dikarya</taxon>
        <taxon>Basidiomycota</taxon>
        <taxon>Agaricomycotina</taxon>
        <taxon>Agaricomycetes</taxon>
        <taxon>Agaricomycetidae</taxon>
        <taxon>Atheliales</taxon>
        <taxon>Atheliaceae</taxon>
        <taxon>Piloderma</taxon>
    </lineage>
</organism>
<evidence type="ECO:0000313" key="3">
    <source>
        <dbReference type="Proteomes" id="UP000054166"/>
    </source>
</evidence>
<dbReference type="EMBL" id="KN832971">
    <property type="protein sequence ID" value="KIM91301.1"/>
    <property type="molecule type" value="Genomic_DNA"/>
</dbReference>
<feature type="region of interest" description="Disordered" evidence="1">
    <location>
        <begin position="37"/>
        <end position="59"/>
    </location>
</feature>
<dbReference type="Proteomes" id="UP000054166">
    <property type="component" value="Unassembled WGS sequence"/>
</dbReference>
<dbReference type="InParanoid" id="A0A0C3GL31"/>
<reference evidence="3" key="2">
    <citation type="submission" date="2015-01" db="EMBL/GenBank/DDBJ databases">
        <title>Evolutionary Origins and Diversification of the Mycorrhizal Mutualists.</title>
        <authorList>
            <consortium name="DOE Joint Genome Institute"/>
            <consortium name="Mycorrhizal Genomics Consortium"/>
            <person name="Kohler A."/>
            <person name="Kuo A."/>
            <person name="Nagy L.G."/>
            <person name="Floudas D."/>
            <person name="Copeland A."/>
            <person name="Barry K.W."/>
            <person name="Cichocki N."/>
            <person name="Veneault-Fourrey C."/>
            <person name="LaButti K."/>
            <person name="Lindquist E.A."/>
            <person name="Lipzen A."/>
            <person name="Lundell T."/>
            <person name="Morin E."/>
            <person name="Murat C."/>
            <person name="Riley R."/>
            <person name="Ohm R."/>
            <person name="Sun H."/>
            <person name="Tunlid A."/>
            <person name="Henrissat B."/>
            <person name="Grigoriev I.V."/>
            <person name="Hibbett D.S."/>
            <person name="Martin F."/>
        </authorList>
    </citation>
    <scope>NUCLEOTIDE SEQUENCE [LARGE SCALE GENOMIC DNA]</scope>
    <source>
        <strain evidence="3">F 1598</strain>
    </source>
</reference>
<evidence type="ECO:0000313" key="2">
    <source>
        <dbReference type="EMBL" id="KIM91301.1"/>
    </source>
</evidence>
<keyword evidence="3" id="KW-1185">Reference proteome</keyword>
<dbReference type="HOGENOM" id="CLU_2961607_0_0_1"/>
<gene>
    <name evidence="2" type="ORF">PILCRDRAFT_518</name>
</gene>
<proteinExistence type="predicted"/>
<sequence>MIPGVLSWSSNIKLLFHPDSVSIPNSRLLHSSFECNSSSGSPATVAGVHRSSRPSTDTY</sequence>
<protein>
    <submittedName>
        <fullName evidence="2">Uncharacterized protein</fullName>
    </submittedName>
</protein>
<evidence type="ECO:0000256" key="1">
    <source>
        <dbReference type="SAM" id="MobiDB-lite"/>
    </source>
</evidence>
<dbReference type="AlphaFoldDB" id="A0A0C3GL31"/>